<dbReference type="CDD" id="cd02440">
    <property type="entry name" value="AdoMet_MTases"/>
    <property type="match status" value="1"/>
</dbReference>
<dbReference type="InterPro" id="IPR020596">
    <property type="entry name" value="rRNA_Ade_Mease_Trfase_CS"/>
</dbReference>
<evidence type="ECO:0000259" key="9">
    <source>
        <dbReference type="SMART" id="SM00650"/>
    </source>
</evidence>
<keyword evidence="6 7" id="KW-0694">RNA-binding</keyword>
<dbReference type="InterPro" id="IPR020598">
    <property type="entry name" value="rRNA_Ade_methylase_Trfase_N"/>
</dbReference>
<comment type="catalytic activity">
    <reaction evidence="7">
        <text>adenosine(1518)/adenosine(1519) in 16S rRNA + 4 S-adenosyl-L-methionine = N(6)-dimethyladenosine(1518)/N(6)-dimethyladenosine(1519) in 16S rRNA + 4 S-adenosyl-L-homocysteine + 4 H(+)</text>
        <dbReference type="Rhea" id="RHEA:19609"/>
        <dbReference type="Rhea" id="RHEA-COMP:10232"/>
        <dbReference type="Rhea" id="RHEA-COMP:10233"/>
        <dbReference type="ChEBI" id="CHEBI:15378"/>
        <dbReference type="ChEBI" id="CHEBI:57856"/>
        <dbReference type="ChEBI" id="CHEBI:59789"/>
        <dbReference type="ChEBI" id="CHEBI:74411"/>
        <dbReference type="ChEBI" id="CHEBI:74493"/>
        <dbReference type="EC" id="2.1.1.182"/>
    </reaction>
</comment>
<dbReference type="Gene3D" id="3.40.50.150">
    <property type="entry name" value="Vaccinia Virus protein VP39"/>
    <property type="match status" value="1"/>
</dbReference>
<gene>
    <name evidence="7 10" type="primary">rsmA</name>
    <name evidence="7" type="synonym">ksgA</name>
    <name evidence="10" type="ORF">GCM10011273_28280</name>
</gene>
<dbReference type="EMBL" id="BMZB01000004">
    <property type="protein sequence ID" value="GGZ39959.1"/>
    <property type="molecule type" value="Genomic_DNA"/>
</dbReference>
<feature type="binding site" evidence="7 8">
    <location>
        <position position="30"/>
    </location>
    <ligand>
        <name>S-adenosyl-L-methionine</name>
        <dbReference type="ChEBI" id="CHEBI:59789"/>
    </ligand>
</feature>
<dbReference type="AlphaFoldDB" id="A0A918QD77"/>
<dbReference type="SMART" id="SM00650">
    <property type="entry name" value="rADc"/>
    <property type="match status" value="1"/>
</dbReference>
<evidence type="ECO:0000256" key="8">
    <source>
        <dbReference type="PROSITE-ProRule" id="PRU01026"/>
    </source>
</evidence>
<dbReference type="InterPro" id="IPR001737">
    <property type="entry name" value="KsgA/Erm"/>
</dbReference>
<evidence type="ECO:0000256" key="1">
    <source>
        <dbReference type="ARBA" id="ARBA00022490"/>
    </source>
</evidence>
<dbReference type="HAMAP" id="MF_00607">
    <property type="entry name" value="16SrRNA_methyltr_A"/>
    <property type="match status" value="1"/>
</dbReference>
<dbReference type="GO" id="GO:0003723">
    <property type="term" value="F:RNA binding"/>
    <property type="evidence" value="ECO:0007669"/>
    <property type="project" value="UniProtKB-UniRule"/>
</dbReference>
<comment type="function">
    <text evidence="7">Specifically dimethylates two adjacent adenosines (A1518 and A1519) in the loop of a conserved hairpin near the 3'-end of 16S rRNA in the 30S particle. May play a critical role in biogenesis of 30S subunits.</text>
</comment>
<evidence type="ECO:0000256" key="5">
    <source>
        <dbReference type="ARBA" id="ARBA00022691"/>
    </source>
</evidence>
<dbReference type="InterPro" id="IPR011530">
    <property type="entry name" value="rRNA_adenine_dimethylase"/>
</dbReference>
<dbReference type="Pfam" id="PF00398">
    <property type="entry name" value="RrnaAD"/>
    <property type="match status" value="1"/>
</dbReference>
<evidence type="ECO:0000256" key="3">
    <source>
        <dbReference type="ARBA" id="ARBA00022603"/>
    </source>
</evidence>
<dbReference type="PROSITE" id="PS01131">
    <property type="entry name" value="RRNA_A_DIMETH"/>
    <property type="match status" value="1"/>
</dbReference>
<dbReference type="Proteomes" id="UP000662572">
    <property type="component" value="Unassembled WGS sequence"/>
</dbReference>
<keyword evidence="2 7" id="KW-0698">rRNA processing</keyword>
<comment type="caution">
    <text evidence="10">The sequence shown here is derived from an EMBL/GenBank/DDBJ whole genome shotgun (WGS) entry which is preliminary data.</text>
</comment>
<dbReference type="GO" id="GO:0005829">
    <property type="term" value="C:cytosol"/>
    <property type="evidence" value="ECO:0007669"/>
    <property type="project" value="TreeGrafter"/>
</dbReference>
<keyword evidence="3 7" id="KW-0489">Methyltransferase</keyword>
<protein>
    <recommendedName>
        <fullName evidence="7">Ribosomal RNA small subunit methyltransferase A</fullName>
        <ecNumber evidence="7">2.1.1.182</ecNumber>
    </recommendedName>
    <alternativeName>
        <fullName evidence="7">16S rRNA (adenine(1518)-N(6)/adenine(1519)-N(6))-dimethyltransferase</fullName>
    </alternativeName>
    <alternativeName>
        <fullName evidence="7">16S rRNA dimethyladenosine transferase</fullName>
    </alternativeName>
    <alternativeName>
        <fullName evidence="7">16S rRNA dimethylase</fullName>
    </alternativeName>
    <alternativeName>
        <fullName evidence="7">S-adenosylmethionine-6-N', N'-adenosyl(rRNA) dimethyltransferase</fullName>
    </alternativeName>
</protein>
<dbReference type="PROSITE" id="PS51689">
    <property type="entry name" value="SAM_RNA_A_N6_MT"/>
    <property type="match status" value="1"/>
</dbReference>
<feature type="binding site" evidence="7 8">
    <location>
        <position position="57"/>
    </location>
    <ligand>
        <name>S-adenosyl-L-methionine</name>
        <dbReference type="ChEBI" id="CHEBI:59789"/>
    </ligand>
</feature>
<dbReference type="Gene3D" id="1.10.8.100">
    <property type="entry name" value="Ribosomal RNA adenine dimethylase-like, domain 2"/>
    <property type="match status" value="1"/>
</dbReference>
<keyword evidence="5 7" id="KW-0949">S-adenosyl-L-methionine</keyword>
<evidence type="ECO:0000256" key="7">
    <source>
        <dbReference type="HAMAP-Rule" id="MF_00607"/>
    </source>
</evidence>
<evidence type="ECO:0000256" key="2">
    <source>
        <dbReference type="ARBA" id="ARBA00022552"/>
    </source>
</evidence>
<reference evidence="10" key="1">
    <citation type="journal article" date="2014" name="Int. J. Syst. Evol. Microbiol.">
        <title>Complete genome sequence of Corynebacterium casei LMG S-19264T (=DSM 44701T), isolated from a smear-ripened cheese.</title>
        <authorList>
            <consortium name="US DOE Joint Genome Institute (JGI-PGF)"/>
            <person name="Walter F."/>
            <person name="Albersmeier A."/>
            <person name="Kalinowski J."/>
            <person name="Ruckert C."/>
        </authorList>
    </citation>
    <scope>NUCLEOTIDE SEQUENCE</scope>
    <source>
        <strain evidence="10">KCTC 32296</strain>
    </source>
</reference>
<sequence length="293" mass="32251">MTPKTQNELPSLRESLEQHGLMAKKSFGQHFLLDLNITRKIVRLGGPFDGDVVIEVGPGPGGLTRALLESEARSVLAIEKDARFIELLSELNDAYGARFDVIEADAVKADERALLAERDLGEAAHLVSNLPYNVGTPLLIKWLTGPWQPLSMTLMFQLEVALRVVAPVDDNDYGRLSVIAQVLCDCEKLMDLPARAFTPPPKVDSAVVKLTPKADRPDAQLIKNLEKVTAAAFGQRRKMLRASLKPLGGEALLEKAGIDPTARAETISPDQFIQLSRVHLQTLQSTSNHYFRE</sequence>
<dbReference type="NCBIfam" id="TIGR00755">
    <property type="entry name" value="ksgA"/>
    <property type="match status" value="1"/>
</dbReference>
<comment type="similarity">
    <text evidence="7">Belongs to the class I-like SAM-binding methyltransferase superfamily. rRNA adenine N(6)-methyltransferase family. RsmA subfamily.</text>
</comment>
<feature type="binding site" evidence="7 8">
    <location>
        <position position="79"/>
    </location>
    <ligand>
        <name>S-adenosyl-L-methionine</name>
        <dbReference type="ChEBI" id="CHEBI:59789"/>
    </ligand>
</feature>
<organism evidence="10 11">
    <name type="scientific">Asticcacaulis endophyticus</name>
    <dbReference type="NCBI Taxonomy" id="1395890"/>
    <lineage>
        <taxon>Bacteria</taxon>
        <taxon>Pseudomonadati</taxon>
        <taxon>Pseudomonadota</taxon>
        <taxon>Alphaproteobacteria</taxon>
        <taxon>Caulobacterales</taxon>
        <taxon>Caulobacteraceae</taxon>
        <taxon>Asticcacaulis</taxon>
    </lineage>
</organism>
<evidence type="ECO:0000256" key="6">
    <source>
        <dbReference type="ARBA" id="ARBA00022884"/>
    </source>
</evidence>
<keyword evidence="4 7" id="KW-0808">Transferase</keyword>
<dbReference type="SUPFAM" id="SSF53335">
    <property type="entry name" value="S-adenosyl-L-methionine-dependent methyltransferases"/>
    <property type="match status" value="1"/>
</dbReference>
<accession>A0A918QD77</accession>
<evidence type="ECO:0000313" key="10">
    <source>
        <dbReference type="EMBL" id="GGZ39959.1"/>
    </source>
</evidence>
<evidence type="ECO:0000313" key="11">
    <source>
        <dbReference type="Proteomes" id="UP000662572"/>
    </source>
</evidence>
<dbReference type="PANTHER" id="PTHR11727:SF7">
    <property type="entry name" value="DIMETHYLADENOSINE TRANSFERASE-RELATED"/>
    <property type="match status" value="1"/>
</dbReference>
<feature type="binding site" evidence="7 8">
    <location>
        <position position="32"/>
    </location>
    <ligand>
        <name>S-adenosyl-L-methionine</name>
        <dbReference type="ChEBI" id="CHEBI:59789"/>
    </ligand>
</feature>
<dbReference type="InterPro" id="IPR029063">
    <property type="entry name" value="SAM-dependent_MTases_sf"/>
</dbReference>
<dbReference type="FunFam" id="1.10.8.100:FF:000001">
    <property type="entry name" value="Ribosomal RNA small subunit methyltransferase A"/>
    <property type="match status" value="1"/>
</dbReference>
<keyword evidence="11" id="KW-1185">Reference proteome</keyword>
<dbReference type="GO" id="GO:0052908">
    <property type="term" value="F:16S rRNA (adenine(1518)-N(6)/adenine(1519)-N(6))-dimethyltransferase activity"/>
    <property type="evidence" value="ECO:0007669"/>
    <property type="project" value="UniProtKB-EC"/>
</dbReference>
<feature type="binding site" evidence="7 8">
    <location>
        <position position="105"/>
    </location>
    <ligand>
        <name>S-adenosyl-L-methionine</name>
        <dbReference type="ChEBI" id="CHEBI:59789"/>
    </ligand>
</feature>
<keyword evidence="1 7" id="KW-0963">Cytoplasm</keyword>
<feature type="binding site" evidence="7 8">
    <location>
        <position position="129"/>
    </location>
    <ligand>
        <name>S-adenosyl-L-methionine</name>
        <dbReference type="ChEBI" id="CHEBI:59789"/>
    </ligand>
</feature>
<dbReference type="PANTHER" id="PTHR11727">
    <property type="entry name" value="DIMETHYLADENOSINE TRANSFERASE"/>
    <property type="match status" value="1"/>
</dbReference>
<dbReference type="RefSeq" id="WP_189487692.1">
    <property type="nucleotide sequence ID" value="NZ_BMZB01000004.1"/>
</dbReference>
<evidence type="ECO:0000256" key="4">
    <source>
        <dbReference type="ARBA" id="ARBA00022679"/>
    </source>
</evidence>
<name>A0A918QD77_9CAUL</name>
<dbReference type="EC" id="2.1.1.182" evidence="7"/>
<dbReference type="InterPro" id="IPR023165">
    <property type="entry name" value="rRNA_Ade_diMease-like_C"/>
</dbReference>
<feature type="domain" description="Ribosomal RNA adenine methylase transferase N-terminal" evidence="9">
    <location>
        <begin position="37"/>
        <end position="214"/>
    </location>
</feature>
<proteinExistence type="inferred from homology"/>
<comment type="subcellular location">
    <subcellularLocation>
        <location evidence="7">Cytoplasm</location>
    </subcellularLocation>
</comment>
<reference evidence="10" key="2">
    <citation type="submission" date="2020-09" db="EMBL/GenBank/DDBJ databases">
        <authorList>
            <person name="Sun Q."/>
            <person name="Kim S."/>
        </authorList>
    </citation>
    <scope>NUCLEOTIDE SEQUENCE</scope>
    <source>
        <strain evidence="10">KCTC 32296</strain>
    </source>
</reference>